<dbReference type="InterPro" id="IPR038584">
    <property type="entry name" value="Ribosomal_bL33_sf"/>
</dbReference>
<dbReference type="EMBL" id="PEZV01000005">
    <property type="protein sequence ID" value="PIT97545.1"/>
    <property type="molecule type" value="Genomic_DNA"/>
</dbReference>
<dbReference type="Gene3D" id="2.20.28.120">
    <property type="entry name" value="Ribosomal protein L33"/>
    <property type="match status" value="1"/>
</dbReference>
<dbReference type="Proteomes" id="UP000228596">
    <property type="component" value="Unassembled WGS sequence"/>
</dbReference>
<dbReference type="GO" id="GO:0005840">
    <property type="term" value="C:ribosome"/>
    <property type="evidence" value="ECO:0007669"/>
    <property type="project" value="UniProtKB-KW"/>
</dbReference>
<dbReference type="GO" id="GO:0006412">
    <property type="term" value="P:translation"/>
    <property type="evidence" value="ECO:0007669"/>
    <property type="project" value="UniProtKB-UniRule"/>
</dbReference>
<evidence type="ECO:0000313" key="7">
    <source>
        <dbReference type="Proteomes" id="UP000228596"/>
    </source>
</evidence>
<keyword evidence="3 5" id="KW-0687">Ribonucleoprotein</keyword>
<reference evidence="7" key="1">
    <citation type="submission" date="2017-09" db="EMBL/GenBank/DDBJ databases">
        <title>Depth-based differentiation of microbial function through sediment-hosted aquifers and enrichment of novel symbionts in the deep terrestrial subsurface.</title>
        <authorList>
            <person name="Probst A.J."/>
            <person name="Ladd B."/>
            <person name="Jarett J.K."/>
            <person name="Geller-Mcgrath D.E."/>
            <person name="Sieber C.M.K."/>
            <person name="Emerson J.B."/>
            <person name="Anantharaman K."/>
            <person name="Thomas B.C."/>
            <person name="Malmstrom R."/>
            <person name="Stieglmeier M."/>
            <person name="Klingl A."/>
            <person name="Woyke T."/>
            <person name="Ryan C.M."/>
            <person name="Banfield J.F."/>
        </authorList>
    </citation>
    <scope>NUCLEOTIDE SEQUENCE [LARGE SCALE GENOMIC DNA]</scope>
</reference>
<evidence type="ECO:0000256" key="1">
    <source>
        <dbReference type="ARBA" id="ARBA00007596"/>
    </source>
</evidence>
<protein>
    <recommendedName>
        <fullName evidence="4 5">Large ribosomal subunit protein bL33</fullName>
    </recommendedName>
</protein>
<dbReference type="GO" id="GO:0003735">
    <property type="term" value="F:structural constituent of ribosome"/>
    <property type="evidence" value="ECO:0007669"/>
    <property type="project" value="InterPro"/>
</dbReference>
<dbReference type="NCBIfam" id="NF001764">
    <property type="entry name" value="PRK00504.1"/>
    <property type="match status" value="1"/>
</dbReference>
<dbReference type="GO" id="GO:1990904">
    <property type="term" value="C:ribonucleoprotein complex"/>
    <property type="evidence" value="ECO:0007669"/>
    <property type="project" value="UniProtKB-KW"/>
</dbReference>
<evidence type="ECO:0000256" key="4">
    <source>
        <dbReference type="ARBA" id="ARBA00035176"/>
    </source>
</evidence>
<dbReference type="GO" id="GO:0005737">
    <property type="term" value="C:cytoplasm"/>
    <property type="evidence" value="ECO:0007669"/>
    <property type="project" value="UniProtKB-ARBA"/>
</dbReference>
<proteinExistence type="inferred from homology"/>
<organism evidence="6 7">
    <name type="scientific">Candidatus Berkelbacteria bacterium CG10_big_fil_rev_8_21_14_0_10_41_12</name>
    <dbReference type="NCBI Taxonomy" id="1974513"/>
    <lineage>
        <taxon>Bacteria</taxon>
        <taxon>Candidatus Berkelbacteria</taxon>
    </lineage>
</organism>
<dbReference type="HAMAP" id="MF_00294">
    <property type="entry name" value="Ribosomal_bL33"/>
    <property type="match status" value="1"/>
</dbReference>
<dbReference type="InterPro" id="IPR001705">
    <property type="entry name" value="Ribosomal_bL33"/>
</dbReference>
<dbReference type="Pfam" id="PF00471">
    <property type="entry name" value="Ribosomal_L33"/>
    <property type="match status" value="1"/>
</dbReference>
<sequence>MAKKGNRPKDIVLQCSICKSRNYVTTRSSIQPVKKLELKKFCKNCKEKTLHKEGK</sequence>
<dbReference type="SUPFAM" id="SSF57829">
    <property type="entry name" value="Zn-binding ribosomal proteins"/>
    <property type="match status" value="1"/>
</dbReference>
<evidence type="ECO:0000256" key="2">
    <source>
        <dbReference type="ARBA" id="ARBA00022980"/>
    </source>
</evidence>
<dbReference type="AlphaFoldDB" id="A0A2M6WXL8"/>
<comment type="similarity">
    <text evidence="1 5">Belongs to the bacterial ribosomal protein bL33 family.</text>
</comment>
<evidence type="ECO:0000256" key="5">
    <source>
        <dbReference type="HAMAP-Rule" id="MF_00294"/>
    </source>
</evidence>
<dbReference type="InterPro" id="IPR011332">
    <property type="entry name" value="Ribosomal_zn-bd"/>
</dbReference>
<name>A0A2M6WXL8_9BACT</name>
<evidence type="ECO:0000256" key="3">
    <source>
        <dbReference type="ARBA" id="ARBA00023274"/>
    </source>
</evidence>
<comment type="caution">
    <text evidence="6">The sequence shown here is derived from an EMBL/GenBank/DDBJ whole genome shotgun (WGS) entry which is preliminary data.</text>
</comment>
<accession>A0A2M6WXL8</accession>
<evidence type="ECO:0000313" key="6">
    <source>
        <dbReference type="EMBL" id="PIT97545.1"/>
    </source>
</evidence>
<gene>
    <name evidence="5 6" type="primary">rpmG</name>
    <name evidence="6" type="ORF">COT77_00745</name>
</gene>
<dbReference type="NCBIfam" id="TIGR01023">
    <property type="entry name" value="rpmG_bact"/>
    <property type="match status" value="1"/>
</dbReference>
<keyword evidence="2 5" id="KW-0689">Ribosomal protein</keyword>